<dbReference type="GO" id="GO:0005886">
    <property type="term" value="C:plasma membrane"/>
    <property type="evidence" value="ECO:0007669"/>
    <property type="project" value="UniProtKB-SubCell"/>
</dbReference>
<dbReference type="SMART" id="SM01049">
    <property type="entry name" value="Cache_2"/>
    <property type="match status" value="1"/>
</dbReference>
<evidence type="ECO:0000256" key="5">
    <source>
        <dbReference type="ARBA" id="ARBA00023136"/>
    </source>
</evidence>
<organism evidence="8 9">
    <name type="scientific">Candidatus Methylomirabilis lanthanidiphila</name>
    <dbReference type="NCBI Taxonomy" id="2211376"/>
    <lineage>
        <taxon>Bacteria</taxon>
        <taxon>Candidatus Methylomirabilota</taxon>
        <taxon>Candidatus Methylomirabilia</taxon>
        <taxon>Candidatus Methylomirabilales</taxon>
        <taxon>Candidatus Methylomirabilaceae</taxon>
        <taxon>Candidatus Methylomirabilis</taxon>
    </lineage>
</organism>
<keyword evidence="4" id="KW-1133">Transmembrane helix</keyword>
<keyword evidence="6" id="KW-0732">Signal</keyword>
<dbReference type="InterPro" id="IPR033480">
    <property type="entry name" value="sCache_2"/>
</dbReference>
<feature type="signal peptide" evidence="6">
    <location>
        <begin position="1"/>
        <end position="24"/>
    </location>
</feature>
<keyword evidence="2" id="KW-1003">Cell membrane</keyword>
<evidence type="ECO:0000256" key="1">
    <source>
        <dbReference type="ARBA" id="ARBA00004651"/>
    </source>
</evidence>
<dbReference type="Pfam" id="PF17200">
    <property type="entry name" value="sCache_2"/>
    <property type="match status" value="1"/>
</dbReference>
<feature type="domain" description="Single Cache" evidence="7">
    <location>
        <begin position="28"/>
        <end position="122"/>
    </location>
</feature>
<name>A0A564ZHT4_9BACT</name>
<gene>
    <name evidence="8" type="primary">mcp4</name>
    <name evidence="8" type="ORF">MELA_01266</name>
</gene>
<keyword evidence="3" id="KW-0812">Transmembrane</keyword>
<sequence>MKKVLMTACVVFLSVVFLGLSAGAQSGKQEKSSAQDVLIKSEVETAVSMLRVIFIKHQQGAMTLDQAKELGADLLRELQYGTDGYFWADTTEGVNVVLYGRKDVEGRNRMKDKDQKGTFYVKEFLAKGKAGGGYVEYWFPKKGQTTEQPKRSYVLLFEPFGWVVGSGYYR</sequence>
<feature type="chain" id="PRO_5021949978" evidence="6">
    <location>
        <begin position="25"/>
        <end position="170"/>
    </location>
</feature>
<comment type="subcellular location">
    <subcellularLocation>
        <location evidence="1">Cell membrane</location>
        <topology evidence="1">Multi-pass membrane protein</topology>
    </subcellularLocation>
</comment>
<dbReference type="Gene3D" id="3.30.450.20">
    <property type="entry name" value="PAS domain"/>
    <property type="match status" value="1"/>
</dbReference>
<accession>A0A564ZHT4</accession>
<evidence type="ECO:0000313" key="8">
    <source>
        <dbReference type="EMBL" id="VUZ84891.1"/>
    </source>
</evidence>
<reference evidence="8 9" key="1">
    <citation type="submission" date="2019-07" db="EMBL/GenBank/DDBJ databases">
        <authorList>
            <person name="Cremers G."/>
        </authorList>
    </citation>
    <scope>NUCLEOTIDE SEQUENCE [LARGE SCALE GENOMIC DNA]</scope>
</reference>
<protein>
    <submittedName>
        <fullName evidence="8">Methyl-accepting chemotaxis protein 4</fullName>
    </submittedName>
</protein>
<evidence type="ECO:0000256" key="6">
    <source>
        <dbReference type="SAM" id="SignalP"/>
    </source>
</evidence>
<proteinExistence type="predicted"/>
<evidence type="ECO:0000256" key="2">
    <source>
        <dbReference type="ARBA" id="ARBA00022475"/>
    </source>
</evidence>
<evidence type="ECO:0000259" key="7">
    <source>
        <dbReference type="SMART" id="SM01049"/>
    </source>
</evidence>
<keyword evidence="9" id="KW-1185">Reference proteome</keyword>
<dbReference type="EMBL" id="CABIKM010000020">
    <property type="protein sequence ID" value="VUZ84891.1"/>
    <property type="molecule type" value="Genomic_DNA"/>
</dbReference>
<evidence type="ECO:0000256" key="3">
    <source>
        <dbReference type="ARBA" id="ARBA00022692"/>
    </source>
</evidence>
<evidence type="ECO:0000313" key="9">
    <source>
        <dbReference type="Proteomes" id="UP000334340"/>
    </source>
</evidence>
<evidence type="ECO:0000256" key="4">
    <source>
        <dbReference type="ARBA" id="ARBA00022989"/>
    </source>
</evidence>
<dbReference type="AlphaFoldDB" id="A0A564ZHT4"/>
<dbReference type="Proteomes" id="UP000334340">
    <property type="component" value="Unassembled WGS sequence"/>
</dbReference>
<keyword evidence="5" id="KW-0472">Membrane</keyword>